<gene>
    <name evidence="2" type="ORF">KHQ06_32650</name>
</gene>
<dbReference type="EMBL" id="CP074371">
    <property type="protein sequence ID" value="QVI20792.1"/>
    <property type="molecule type" value="Genomic_DNA"/>
</dbReference>
<reference evidence="2 3" key="1">
    <citation type="submission" date="2021-04" db="EMBL/GenBank/DDBJ databases">
        <title>Nocardia tengchongensis.</title>
        <authorList>
            <person name="Zhuang k."/>
            <person name="Ran Y."/>
            <person name="Li W."/>
        </authorList>
    </citation>
    <scope>NUCLEOTIDE SEQUENCE [LARGE SCALE GENOMIC DNA]</scope>
    <source>
        <strain evidence="2 3">CFH S0057</strain>
    </source>
</reference>
<sequence>MRRKLGDAVWVLLGVVIGCLIVFIAIVLFLIGLTDNAADVNGMTLFPGRVPVADAAMAGWTVDRGR</sequence>
<keyword evidence="1" id="KW-0472">Membrane</keyword>
<dbReference type="Proteomes" id="UP000683310">
    <property type="component" value="Chromosome"/>
</dbReference>
<protein>
    <submittedName>
        <fullName evidence="2">Uncharacterized protein</fullName>
    </submittedName>
</protein>
<proteinExistence type="predicted"/>
<keyword evidence="1" id="KW-1133">Transmembrane helix</keyword>
<evidence type="ECO:0000313" key="3">
    <source>
        <dbReference type="Proteomes" id="UP000683310"/>
    </source>
</evidence>
<dbReference type="RefSeq" id="WP_213556900.1">
    <property type="nucleotide sequence ID" value="NZ_JBFAJM010000002.1"/>
</dbReference>
<dbReference type="GeneID" id="300989217"/>
<feature type="transmembrane region" description="Helical" evidence="1">
    <location>
        <begin position="9"/>
        <end position="33"/>
    </location>
</feature>
<dbReference type="PROSITE" id="PS51257">
    <property type="entry name" value="PROKAR_LIPOPROTEIN"/>
    <property type="match status" value="1"/>
</dbReference>
<evidence type="ECO:0000256" key="1">
    <source>
        <dbReference type="SAM" id="Phobius"/>
    </source>
</evidence>
<keyword evidence="3" id="KW-1185">Reference proteome</keyword>
<accession>A0ABX8CLF8</accession>
<evidence type="ECO:0000313" key="2">
    <source>
        <dbReference type="EMBL" id="QVI20792.1"/>
    </source>
</evidence>
<organism evidence="2 3">
    <name type="scientific">Nocardia tengchongensis</name>
    <dbReference type="NCBI Taxonomy" id="2055889"/>
    <lineage>
        <taxon>Bacteria</taxon>
        <taxon>Bacillati</taxon>
        <taxon>Actinomycetota</taxon>
        <taxon>Actinomycetes</taxon>
        <taxon>Mycobacteriales</taxon>
        <taxon>Nocardiaceae</taxon>
        <taxon>Nocardia</taxon>
    </lineage>
</organism>
<keyword evidence="1" id="KW-0812">Transmembrane</keyword>
<name>A0ABX8CLF8_9NOCA</name>